<evidence type="ECO:0000313" key="1">
    <source>
        <dbReference type="EMBL" id="GAA5504749.1"/>
    </source>
</evidence>
<dbReference type="Proteomes" id="UP001416858">
    <property type="component" value="Unassembled WGS sequence"/>
</dbReference>
<keyword evidence="2" id="KW-1185">Reference proteome</keyword>
<accession>A0ABP9VHQ7</accession>
<sequence>MIHPNMMHRHVLTIASRSGADAIGLSFRLHRALRDGDRSVLRSPSPTRLLSIHNELQPKRASSLTSIDPVDKNAYVFFAPSPE</sequence>
<protein>
    <submittedName>
        <fullName evidence="1">Uncharacterized protein</fullName>
    </submittedName>
</protein>
<evidence type="ECO:0000313" key="2">
    <source>
        <dbReference type="Proteomes" id="UP001416858"/>
    </source>
</evidence>
<dbReference type="EMBL" id="BAABRO010000001">
    <property type="protein sequence ID" value="GAA5504749.1"/>
    <property type="molecule type" value="Genomic_DNA"/>
</dbReference>
<organism evidence="1 2">
    <name type="scientific">Novipirellula caenicola</name>
    <dbReference type="NCBI Taxonomy" id="1536901"/>
    <lineage>
        <taxon>Bacteria</taxon>
        <taxon>Pseudomonadati</taxon>
        <taxon>Planctomycetota</taxon>
        <taxon>Planctomycetia</taxon>
        <taxon>Pirellulales</taxon>
        <taxon>Pirellulaceae</taxon>
        <taxon>Novipirellula</taxon>
    </lineage>
</organism>
<reference evidence="1 2" key="1">
    <citation type="submission" date="2024-02" db="EMBL/GenBank/DDBJ databases">
        <title>Rhodopirellula caenicola NBRC 110016.</title>
        <authorList>
            <person name="Ichikawa N."/>
            <person name="Katano-Makiyama Y."/>
            <person name="Hidaka K."/>
        </authorList>
    </citation>
    <scope>NUCLEOTIDE SEQUENCE [LARGE SCALE GENOMIC DNA]</scope>
    <source>
        <strain evidence="1 2">NBRC 110016</strain>
    </source>
</reference>
<name>A0ABP9VHQ7_9BACT</name>
<proteinExistence type="predicted"/>
<gene>
    <name evidence="1" type="ORF">Rcae01_00188</name>
</gene>
<comment type="caution">
    <text evidence="1">The sequence shown here is derived from an EMBL/GenBank/DDBJ whole genome shotgun (WGS) entry which is preliminary data.</text>
</comment>